<dbReference type="NCBIfam" id="TIGR00350">
    <property type="entry name" value="lytR_cpsA_psr"/>
    <property type="match status" value="1"/>
</dbReference>
<dbReference type="AlphaFoldDB" id="A0A5S5CTT3"/>
<feature type="domain" description="Cell envelope-related transcriptional attenuator" evidence="4">
    <location>
        <begin position="133"/>
        <end position="274"/>
    </location>
</feature>
<name>A0A5S5CTT3_9ACTN</name>
<comment type="similarity">
    <text evidence="1">Belongs to the LytR/CpsA/Psr (LCP) family.</text>
</comment>
<reference evidence="5 6" key="1">
    <citation type="submission" date="2019-07" db="EMBL/GenBank/DDBJ databases">
        <title>Genomic Encyclopedia of Archaeal and Bacterial Type Strains, Phase II (KMG-II): from individual species to whole genera.</title>
        <authorList>
            <person name="Goeker M."/>
        </authorList>
    </citation>
    <scope>NUCLEOTIDE SEQUENCE [LARGE SCALE GENOMIC DNA]</scope>
    <source>
        <strain evidence="5 6">DSM 46842</strain>
    </source>
</reference>
<dbReference type="Proteomes" id="UP000322499">
    <property type="component" value="Unassembled WGS sequence"/>
</dbReference>
<protein>
    <submittedName>
        <fullName evidence="5">LytR family transcriptional attenuator</fullName>
    </submittedName>
</protein>
<evidence type="ECO:0000313" key="5">
    <source>
        <dbReference type="EMBL" id="TYP87197.1"/>
    </source>
</evidence>
<dbReference type="RefSeq" id="WP_243737626.1">
    <property type="nucleotide sequence ID" value="NZ_VNHW01000007.1"/>
</dbReference>
<evidence type="ECO:0000313" key="6">
    <source>
        <dbReference type="Proteomes" id="UP000322499"/>
    </source>
</evidence>
<accession>A0A5S5CTT3</accession>
<evidence type="ECO:0000256" key="2">
    <source>
        <dbReference type="SAM" id="MobiDB-lite"/>
    </source>
</evidence>
<feature type="transmembrane region" description="Helical" evidence="3">
    <location>
        <begin position="51"/>
        <end position="73"/>
    </location>
</feature>
<feature type="region of interest" description="Disordered" evidence="2">
    <location>
        <begin position="1"/>
        <end position="43"/>
    </location>
</feature>
<keyword evidence="3" id="KW-0472">Membrane</keyword>
<dbReference type="PANTHER" id="PTHR33392">
    <property type="entry name" value="POLYISOPRENYL-TEICHOIC ACID--PEPTIDOGLYCAN TEICHOIC ACID TRANSFERASE TAGU"/>
    <property type="match status" value="1"/>
</dbReference>
<organism evidence="5 6">
    <name type="scientific">Blastococcus xanthinilyticus</name>
    <dbReference type="NCBI Taxonomy" id="1564164"/>
    <lineage>
        <taxon>Bacteria</taxon>
        <taxon>Bacillati</taxon>
        <taxon>Actinomycetota</taxon>
        <taxon>Actinomycetes</taxon>
        <taxon>Geodermatophilales</taxon>
        <taxon>Geodermatophilaceae</taxon>
        <taxon>Blastococcus</taxon>
    </lineage>
</organism>
<dbReference type="InterPro" id="IPR004474">
    <property type="entry name" value="LytR_CpsA_psr"/>
</dbReference>
<dbReference type="PANTHER" id="PTHR33392:SF6">
    <property type="entry name" value="POLYISOPRENYL-TEICHOIC ACID--PEPTIDOGLYCAN TEICHOIC ACID TRANSFERASE TAGU"/>
    <property type="match status" value="1"/>
</dbReference>
<proteinExistence type="inferred from homology"/>
<dbReference type="Gene3D" id="3.40.630.190">
    <property type="entry name" value="LCP protein"/>
    <property type="match status" value="1"/>
</dbReference>
<evidence type="ECO:0000259" key="4">
    <source>
        <dbReference type="Pfam" id="PF03816"/>
    </source>
</evidence>
<dbReference type="EMBL" id="VNHW01000007">
    <property type="protein sequence ID" value="TYP87197.1"/>
    <property type="molecule type" value="Genomic_DNA"/>
</dbReference>
<keyword evidence="6" id="KW-1185">Reference proteome</keyword>
<gene>
    <name evidence="5" type="ORF">BD833_107137</name>
</gene>
<dbReference type="Pfam" id="PF03816">
    <property type="entry name" value="LytR_cpsA_psr"/>
    <property type="match status" value="1"/>
</dbReference>
<keyword evidence="3" id="KW-1133">Transmembrane helix</keyword>
<comment type="caution">
    <text evidence="5">The sequence shown here is derived from an EMBL/GenBank/DDBJ whole genome shotgun (WGS) entry which is preliminary data.</text>
</comment>
<sequence>MSSDGRAASTEDARNSVGSDGTASFFDRTDDAPADRGGQGAPPRRRRLRRVLIVLGVLVALLAAVVGGGLWFLTDRWGGNIARVSDVFADLPQEARPAPATPVQEAAEEPVTFLLVGSDTRSEGAQGVDPGGRSDAIMLARFAADRQHAQLISIPRDSWVDIPGYGMNKINAAYAYGGPALLIATVEQLTDVRIDHYVAIDFEGLIQVTDDLGGVDVTVAETTSNGPYTFEAGVNHLDGDEARWYLGQRYGLTGGDFDRVKRQQQYLRAMFGKLFSSETFTNPAKLDDAMLAVTSAVSVDQELSNADLAGLAYSLRNVTPSDIEFFTAPVLGTGMEGPASVVYLDHTAADRMWSYLRSDSLAQNADEFGDDALPEVPR</sequence>
<evidence type="ECO:0000256" key="3">
    <source>
        <dbReference type="SAM" id="Phobius"/>
    </source>
</evidence>
<evidence type="ECO:0000256" key="1">
    <source>
        <dbReference type="ARBA" id="ARBA00006068"/>
    </source>
</evidence>
<dbReference type="InterPro" id="IPR050922">
    <property type="entry name" value="LytR/CpsA/Psr_CW_biosynth"/>
</dbReference>
<keyword evidence="3" id="KW-0812">Transmembrane</keyword>